<gene>
    <name evidence="2" type="ORF">TELCIR_04032</name>
</gene>
<dbReference type="OrthoDB" id="29013at2759"/>
<dbReference type="InterPro" id="IPR045819">
    <property type="entry name" value="TTC7_N"/>
</dbReference>
<dbReference type="GO" id="GO:0072659">
    <property type="term" value="P:protein localization to plasma membrane"/>
    <property type="evidence" value="ECO:0007669"/>
    <property type="project" value="TreeGrafter"/>
</dbReference>
<protein>
    <recommendedName>
        <fullName evidence="1">Tetratricopeptide repeat protein 7 N-terminal domain-containing protein</fullName>
    </recommendedName>
</protein>
<dbReference type="AlphaFoldDB" id="A0A2G9UUN2"/>
<proteinExistence type="predicted"/>
<evidence type="ECO:0000313" key="2">
    <source>
        <dbReference type="EMBL" id="PIO73961.1"/>
    </source>
</evidence>
<dbReference type="GO" id="GO:0005886">
    <property type="term" value="C:plasma membrane"/>
    <property type="evidence" value="ECO:0007669"/>
    <property type="project" value="TreeGrafter"/>
</dbReference>
<keyword evidence="3" id="KW-1185">Reference proteome</keyword>
<evidence type="ECO:0000313" key="3">
    <source>
        <dbReference type="Proteomes" id="UP000230423"/>
    </source>
</evidence>
<dbReference type="PANTHER" id="PTHR23083">
    <property type="entry name" value="TETRATRICOPEPTIDE REPEAT PROTEIN, TPR"/>
    <property type="match status" value="1"/>
</dbReference>
<feature type="domain" description="Tetratricopeptide repeat protein 7 N-terminal" evidence="1">
    <location>
        <begin position="53"/>
        <end position="154"/>
    </location>
</feature>
<reference evidence="2 3" key="1">
    <citation type="submission" date="2015-09" db="EMBL/GenBank/DDBJ databases">
        <title>Draft genome of the parasitic nematode Teladorsagia circumcincta isolate WARC Sus (inbred).</title>
        <authorList>
            <person name="Mitreva M."/>
        </authorList>
    </citation>
    <scope>NUCLEOTIDE SEQUENCE [LARGE SCALE GENOMIC DNA]</scope>
    <source>
        <strain evidence="2 3">S</strain>
    </source>
</reference>
<sequence length="203" mass="22425">MKSKHSGMEDMVELVEAELQLETFLEQQGVYNQHKAVVFSERALRCASDVERNALKDIENSGMELANTPFRTLRALRLVAEVYAIKGFCLEAMQAQEKDGNKMKALFCYEKAAELAIMYVGEIEKNIVGGSGKGSAATSSPLSRSEKLGFCLEAMQAQEKDGNKMKALFCYEKAAELAIMYVGEIEKNIVGGSGKGWLYTPIE</sequence>
<name>A0A2G9UUN2_TELCI</name>
<dbReference type="Pfam" id="PF19440">
    <property type="entry name" value="TTC7_N"/>
    <property type="match status" value="1"/>
</dbReference>
<accession>A0A2G9UUN2</accession>
<organism evidence="2 3">
    <name type="scientific">Teladorsagia circumcincta</name>
    <name type="common">Brown stomach worm</name>
    <name type="synonym">Ostertagia circumcincta</name>
    <dbReference type="NCBI Taxonomy" id="45464"/>
    <lineage>
        <taxon>Eukaryota</taxon>
        <taxon>Metazoa</taxon>
        <taxon>Ecdysozoa</taxon>
        <taxon>Nematoda</taxon>
        <taxon>Chromadorea</taxon>
        <taxon>Rhabditida</taxon>
        <taxon>Rhabditina</taxon>
        <taxon>Rhabditomorpha</taxon>
        <taxon>Strongyloidea</taxon>
        <taxon>Trichostrongylidae</taxon>
        <taxon>Teladorsagia</taxon>
    </lineage>
</organism>
<dbReference type="GO" id="GO:0046854">
    <property type="term" value="P:phosphatidylinositol phosphate biosynthetic process"/>
    <property type="evidence" value="ECO:0007669"/>
    <property type="project" value="TreeGrafter"/>
</dbReference>
<dbReference type="InterPro" id="IPR051722">
    <property type="entry name" value="Endocytosis_PI4K-reg_protein"/>
</dbReference>
<evidence type="ECO:0000259" key="1">
    <source>
        <dbReference type="Pfam" id="PF19440"/>
    </source>
</evidence>
<dbReference type="EMBL" id="KZ345355">
    <property type="protein sequence ID" value="PIO73961.1"/>
    <property type="molecule type" value="Genomic_DNA"/>
</dbReference>
<dbReference type="PANTHER" id="PTHR23083:SF464">
    <property type="entry name" value="TETRATRICOPEPTIDE REPEAT DOMAIN 7, ISOFORM A"/>
    <property type="match status" value="1"/>
</dbReference>
<dbReference type="Proteomes" id="UP000230423">
    <property type="component" value="Unassembled WGS sequence"/>
</dbReference>